<dbReference type="InterPro" id="IPR042229">
    <property type="entry name" value="Listeria/Bacterioides_rpt_sf"/>
</dbReference>
<dbReference type="SUPFAM" id="SSF51126">
    <property type="entry name" value="Pectin lyase-like"/>
    <property type="match status" value="2"/>
</dbReference>
<keyword evidence="4" id="KW-0964">Secreted</keyword>
<dbReference type="EMBL" id="JBBNOP010000002">
    <property type="protein sequence ID" value="MEQ3362159.1"/>
    <property type="molecule type" value="Genomic_DNA"/>
</dbReference>
<dbReference type="RefSeq" id="WP_102373699.1">
    <property type="nucleotide sequence ID" value="NZ_JBBNOP010000002.1"/>
</dbReference>
<feature type="region of interest" description="Disordered" evidence="8">
    <location>
        <begin position="47"/>
        <end position="143"/>
    </location>
</feature>
<feature type="transmembrane region" description="Helical" evidence="9">
    <location>
        <begin position="1017"/>
        <end position="1036"/>
    </location>
</feature>
<protein>
    <submittedName>
        <fullName evidence="10">InlB B-repeat-containing protein</fullName>
    </submittedName>
</protein>
<organism evidence="10 11">
    <name type="scientific">Raoultibacter massiliensis</name>
    <dbReference type="NCBI Taxonomy" id="1852371"/>
    <lineage>
        <taxon>Bacteria</taxon>
        <taxon>Bacillati</taxon>
        <taxon>Actinomycetota</taxon>
        <taxon>Coriobacteriia</taxon>
        <taxon>Eggerthellales</taxon>
        <taxon>Eggerthellaceae</taxon>
        <taxon>Raoultibacter</taxon>
    </lineage>
</organism>
<dbReference type="SMART" id="SM00710">
    <property type="entry name" value="PbH1"/>
    <property type="match status" value="12"/>
</dbReference>
<dbReference type="InterPro" id="IPR006626">
    <property type="entry name" value="PbH1"/>
</dbReference>
<dbReference type="Proteomes" id="UP001487305">
    <property type="component" value="Unassembled WGS sequence"/>
</dbReference>
<dbReference type="InterPro" id="IPR011050">
    <property type="entry name" value="Pectin_lyase_fold/virulence"/>
</dbReference>
<evidence type="ECO:0000256" key="3">
    <source>
        <dbReference type="ARBA" id="ARBA00004613"/>
    </source>
</evidence>
<keyword evidence="7" id="KW-0998">Cell outer membrane</keyword>
<reference evidence="10 11" key="1">
    <citation type="submission" date="2024-04" db="EMBL/GenBank/DDBJ databases">
        <title>Human intestinal bacterial collection.</title>
        <authorList>
            <person name="Pauvert C."/>
            <person name="Hitch T.C.A."/>
            <person name="Clavel T."/>
        </authorList>
    </citation>
    <scope>NUCLEOTIDE SEQUENCE [LARGE SCALE GENOMIC DNA]</scope>
    <source>
        <strain evidence="10 11">CLA-KB-H42</strain>
    </source>
</reference>
<feature type="region of interest" description="Disordered" evidence="8">
    <location>
        <begin position="962"/>
        <end position="1015"/>
    </location>
</feature>
<dbReference type="NCBIfam" id="TIGR02543">
    <property type="entry name" value="List_Bact_rpt"/>
    <property type="match status" value="1"/>
</dbReference>
<dbReference type="PANTHER" id="PTHR11319:SF35">
    <property type="entry name" value="OUTER MEMBRANE PROTEIN PMPC-RELATED"/>
    <property type="match status" value="1"/>
</dbReference>
<evidence type="ECO:0000313" key="11">
    <source>
        <dbReference type="Proteomes" id="UP001487305"/>
    </source>
</evidence>
<feature type="compositionally biased region" description="Pro residues" evidence="8">
    <location>
        <begin position="965"/>
        <end position="975"/>
    </location>
</feature>
<evidence type="ECO:0000256" key="5">
    <source>
        <dbReference type="ARBA" id="ARBA00022729"/>
    </source>
</evidence>
<dbReference type="Pfam" id="PF02415">
    <property type="entry name" value="Chlam_PMP"/>
    <property type="match status" value="1"/>
</dbReference>
<keyword evidence="6 9" id="KW-0472">Membrane</keyword>
<evidence type="ECO:0000256" key="8">
    <source>
        <dbReference type="SAM" id="MobiDB-lite"/>
    </source>
</evidence>
<dbReference type="Gene3D" id="2.60.40.4270">
    <property type="entry name" value="Listeria-Bacteroides repeat domain"/>
    <property type="match status" value="1"/>
</dbReference>
<keyword evidence="9" id="KW-1133">Transmembrane helix</keyword>
<name>A0ABV1JAP4_9ACTN</name>
<dbReference type="NCBIfam" id="TIGR01167">
    <property type="entry name" value="LPXTG_anchor"/>
    <property type="match status" value="1"/>
</dbReference>
<dbReference type="Pfam" id="PF09479">
    <property type="entry name" value="Flg_new"/>
    <property type="match status" value="1"/>
</dbReference>
<evidence type="ECO:0000256" key="1">
    <source>
        <dbReference type="ARBA" id="ARBA00004196"/>
    </source>
</evidence>
<comment type="subcellular location">
    <subcellularLocation>
        <location evidence="1">Cell envelope</location>
    </subcellularLocation>
    <subcellularLocation>
        <location evidence="2">Cell outer membrane</location>
    </subcellularLocation>
    <subcellularLocation>
        <location evidence="3">Secreted</location>
    </subcellularLocation>
</comment>
<keyword evidence="5" id="KW-0732">Signal</keyword>
<gene>
    <name evidence="10" type="ORF">AAA083_04110</name>
</gene>
<proteinExistence type="predicted"/>
<evidence type="ECO:0000313" key="10">
    <source>
        <dbReference type="EMBL" id="MEQ3362159.1"/>
    </source>
</evidence>
<evidence type="ECO:0000256" key="9">
    <source>
        <dbReference type="SAM" id="Phobius"/>
    </source>
</evidence>
<dbReference type="InterPro" id="IPR013378">
    <property type="entry name" value="InlB-like_B-rpt"/>
</dbReference>
<evidence type="ECO:0000256" key="4">
    <source>
        <dbReference type="ARBA" id="ARBA00022525"/>
    </source>
</evidence>
<accession>A0ABV1JAP4</accession>
<comment type="caution">
    <text evidence="10">The sequence shown here is derived from an EMBL/GenBank/DDBJ whole genome shotgun (WGS) entry which is preliminary data.</text>
</comment>
<keyword evidence="11" id="KW-1185">Reference proteome</keyword>
<dbReference type="PANTHER" id="PTHR11319">
    <property type="entry name" value="G PROTEIN-COUPLED RECEPTOR-RELATED"/>
    <property type="match status" value="1"/>
</dbReference>
<evidence type="ECO:0000256" key="7">
    <source>
        <dbReference type="ARBA" id="ARBA00023237"/>
    </source>
</evidence>
<sequence length="1041" mass="103450">MKKTMERYGTKTAPRRALAIFLAFALAFSFTGITGAGGMVATAEATDSSTAPGASKADEARPFESNAEDAESELGGGENPDAPSEAGQGAAEGGDLEDADGSAGDENPAAGSDEPSVGELPSFDAPARGDEGISSQSLDDEGEGDEISLLSTLEANDFASLRAAISSASSGETVSLKADILVTAQINLGSTAKSITIDGSNPDGDDYKLIRDSGYAGYLIRVDNGNGLTLSNVTMDGQGISGARAHVYLTNGSLVLGSGSVLENGRSVGHGGAVNAIGGSVTVQGGAVVRNNTAVSSGGGIYANGGTVSLEPGSLVTGNSTNGDGGGINVYNATGASSVGFSMAAGATVSGNRANNGGGVVVRLMRSDDFATVDGTISGNSAANHGGGLYLNPRNAQAQSLSLAGTVLEGNSADGAGGGLYVASSKPVDSLALTGVAASSNTAKTGGGMFLYHRDAPQTYDLTVVGSQFSNNTATDNGGGLYAASDGALDMTVLGTTVNDNSSGSQGGGLWAIGRAYSASSLSIGDNSVVSGNESANGGGVYYRTLFAASTFTLSGGSRVEGNTASASGGGILLQGSSAFTAEAGSLVQGNKAINGGGVFASGSSVDVAGSVIGNEASSRGGGVLVTNEGSLSVRSDSLVERNVASDGGGVAVVGYAQGAIAGTIENNKASQYGGGVYVSNATYDVNAGSIAGNSSETGLGHDLWVAPASAAGSAADGGIANLRVGDAAFTDSADRDKVLIGAGTSGSINFLESFAMKNHLLLQNAGADRSTASVALGKTLTLSGKLTLGVGDGMMSHRLTIDPDGGSVLYKNDAEAEGVDVLTGEVVADMYAMPRNAASVYLQWPEAGPDRVGESFRGWNDDGTMLPNRGVGSIEVSGDTTATALWGEFSVRYFDEDGATPITGIEPTSYAFGAEETALPAPTKDGYAFVGWYESADHSGSPVTSFSNADQEDKAYFAKWKEMPIPPGPNPDPDPGPEPDPDPAPVPDPSSDTGGTRLPGPAASGKGMAATGDSPLALVGLGALALLAGTALLFVKRRNG</sequence>
<evidence type="ECO:0000256" key="2">
    <source>
        <dbReference type="ARBA" id="ARBA00004442"/>
    </source>
</evidence>
<dbReference type="NCBIfam" id="TIGR01376">
    <property type="entry name" value="POMP_repeat"/>
    <property type="match status" value="1"/>
</dbReference>
<evidence type="ECO:0000256" key="6">
    <source>
        <dbReference type="ARBA" id="ARBA00023136"/>
    </source>
</evidence>
<keyword evidence="9" id="KW-0812">Transmembrane</keyword>
<dbReference type="InterPro" id="IPR003368">
    <property type="entry name" value="POMP_repeat"/>
</dbReference>